<keyword evidence="1" id="KW-0732">Signal</keyword>
<name>A0A1V0RL14_9RHOB</name>
<dbReference type="KEGG" id="rmm:ROSMUCSMR3_00858"/>
<feature type="signal peptide" evidence="1">
    <location>
        <begin position="1"/>
        <end position="24"/>
    </location>
</feature>
<proteinExistence type="predicted"/>
<dbReference type="EMBL" id="CP020474">
    <property type="protein sequence ID" value="ARE82355.1"/>
    <property type="molecule type" value="Genomic_DNA"/>
</dbReference>
<dbReference type="RefSeq" id="WP_081506565.1">
    <property type="nucleotide sequence ID" value="NZ_CP020474.1"/>
</dbReference>
<evidence type="ECO:0000313" key="3">
    <source>
        <dbReference type="Proteomes" id="UP000192273"/>
    </source>
</evidence>
<protein>
    <recommendedName>
        <fullName evidence="4">DUF2946 domain-containing protein</fullName>
    </recommendedName>
</protein>
<dbReference type="Proteomes" id="UP000192273">
    <property type="component" value="Chromosome"/>
</dbReference>
<keyword evidence="3" id="KW-1185">Reference proteome</keyword>
<accession>A0A1V0RL14</accession>
<reference evidence="2 3" key="1">
    <citation type="submission" date="2017-03" db="EMBL/GenBank/DDBJ databases">
        <title>Genome Sequence of Roseovarius mucosus strain SMR3 Isolated from a culture of the Diatom Skeletonema marinoi.</title>
        <authorList>
            <person name="Topel M."/>
            <person name="Pinder M."/>
            <person name="Johansson O.N."/>
            <person name="Kourtchenko O."/>
            <person name="Godhe A."/>
            <person name="Clarke A.K."/>
        </authorList>
    </citation>
    <scope>NUCLEOTIDE SEQUENCE [LARGE SCALE GENOMIC DNA]</scope>
    <source>
        <strain evidence="2 3">SMR3</strain>
    </source>
</reference>
<evidence type="ECO:0008006" key="4">
    <source>
        <dbReference type="Google" id="ProtNLM"/>
    </source>
</evidence>
<evidence type="ECO:0000313" key="2">
    <source>
        <dbReference type="EMBL" id="ARE82355.1"/>
    </source>
</evidence>
<sequence length="115" mass="11898">MRPLHPLLALALCLVLALTSQSLAVARGMAQPVGQIVLCTGTGPITVAVDAEGQPLATPHLCPDCLPGFAVVLDAPLALGLWLASERRISTITVERHAAMRSLPPNVARAPPVAV</sequence>
<organism evidence="2 3">
    <name type="scientific">Roseovarius mucosus</name>
    <dbReference type="NCBI Taxonomy" id="215743"/>
    <lineage>
        <taxon>Bacteria</taxon>
        <taxon>Pseudomonadati</taxon>
        <taxon>Pseudomonadota</taxon>
        <taxon>Alphaproteobacteria</taxon>
        <taxon>Rhodobacterales</taxon>
        <taxon>Roseobacteraceae</taxon>
        <taxon>Roseovarius</taxon>
    </lineage>
</organism>
<gene>
    <name evidence="2" type="ORF">ROSMUCSMR3_00858</name>
</gene>
<evidence type="ECO:0000256" key="1">
    <source>
        <dbReference type="SAM" id="SignalP"/>
    </source>
</evidence>
<feature type="chain" id="PRO_5013138217" description="DUF2946 domain-containing protein" evidence="1">
    <location>
        <begin position="25"/>
        <end position="115"/>
    </location>
</feature>
<dbReference type="AlphaFoldDB" id="A0A1V0RL14"/>
<dbReference type="OrthoDB" id="7863585at2"/>